<evidence type="ECO:0000259" key="18">
    <source>
        <dbReference type="Pfam" id="PF03522"/>
    </source>
</evidence>
<keyword evidence="11 16" id="KW-0472">Membrane</keyword>
<keyword evidence="6 16" id="KW-0812">Transmembrane</keyword>
<dbReference type="GO" id="GO:0007268">
    <property type="term" value="P:chemical synaptic transmission"/>
    <property type="evidence" value="ECO:0007669"/>
    <property type="project" value="TreeGrafter"/>
</dbReference>
<evidence type="ECO:0000256" key="10">
    <source>
        <dbReference type="ARBA" id="ARBA00023065"/>
    </source>
</evidence>
<comment type="catalytic activity">
    <reaction evidence="15">
        <text>K(+)(in) + chloride(in) = K(+)(out) + chloride(out)</text>
        <dbReference type="Rhea" id="RHEA:72427"/>
        <dbReference type="ChEBI" id="CHEBI:17996"/>
        <dbReference type="ChEBI" id="CHEBI:29103"/>
    </reaction>
</comment>
<dbReference type="Pfam" id="PF00324">
    <property type="entry name" value="AA_permease"/>
    <property type="match status" value="2"/>
</dbReference>
<dbReference type="Pfam" id="PF03522">
    <property type="entry name" value="SLC12"/>
    <property type="match status" value="1"/>
</dbReference>
<dbReference type="Gene3D" id="1.20.1740.10">
    <property type="entry name" value="Amino acid/polyamine transporter I"/>
    <property type="match status" value="1"/>
</dbReference>
<evidence type="ECO:0000256" key="4">
    <source>
        <dbReference type="ARBA" id="ARBA00022538"/>
    </source>
</evidence>
<dbReference type="AlphaFoldDB" id="A0A0L8IEC7"/>
<sequence>MNDIDAQYNVVVLLLDIVKDVADIKVNKIVFSNVPINKQSLVYNIRGKMSGRIDSMETLLVVAEKGKKYKLIKEITEKATSETRVHMRAHTHTYTHIRINEVDTSNILKLIQCSTSYISKEKSFVLVPHSKEAVIIISEVRESSSLVAVAAAASSLSSSAAATMSSLSSSSSSSSSPPATSSLLSSSYVCFPCCCHKVFVFTFQLRNKFHFIENFLHLDALPNDNHSKSVMGAICDDYDFTWLDGSSTQTQHNAEGLAHSLCEVQYSKGENTQNREHEPLTDNNDDIGHHQLALYEEDLQRRGKVSNIINRIGNYQAGIAPNLEEEEAAPKKSKGAKLGTLMGVYLPCIQNIFGVLLFVRMTWIVGSAGAIESFLIVIVCCSTTLLTSISMSAIATNGVVPAGGSYFMISRSLGPEFGGAVGILFYLGTSVASSMYIIGAVEILLTYIAPQMSIFDDMYHNFRIYGTATLILLSTFVFIGVRFVSKFATLSLACVILSIISIYIGIFVTNENRSIKICIMGDRLLTLESVTANGSIWCDKNISGPIYAHYCGDGNTSDSCNYFFANQVRYVPGIPGIASGLFETNAFSKYSKINDVPGSSDAGDAARGEIIADITTTFMVLLAIYFPSVTGIMAGSNRSGDLADAQKSIPTGTVAAIMTTSLHGKRTLNDDDDDDDDITSVFFFAACVEGPLLRDKFGESINGGLVVANLAWPNEWVILIGSFLSTLGAGLQSLTGAPRVLQAIAKDSVIPLLDIFSVTTKKGEPFRALLLTAAISEIGIIIASLDYVAPIITMFFLLCYGFVNMACALQTLLRTPNWRPRFRFYHWTLSLLGLGLCISLMFISSWYYALAALFLALCIYKYIEYKGAEKEWGDGIRGLAMSAARYALLRLQEGPPHTKNWRPQLLVLMKPDENLKPMYPKLATLATQLKAGKGLILVSSVLEGDFRKTFAKSQAAKQALDHLMDTENIKGFADVLVAKSVIEGLCHLTQTAGLGGLKHNTIMIGWPYGWRHSPEQKSYRVFIELEDNSIQMEKDLNQYMYNLRIEAEVKIVEMSNSDISAYTYERTLMMEQRTELLSNMRLQKETAQSIIDRAHNPTSLESKDATLETVVEEAIEFNDAANSLELDRSQYTFSPSEAKSLGKELGKELFQMKPLVSNYSIC</sequence>
<evidence type="ECO:0000256" key="14">
    <source>
        <dbReference type="ARBA" id="ARBA00046331"/>
    </source>
</evidence>
<dbReference type="EMBL" id="KQ415895">
    <property type="protein sequence ID" value="KOF99764.1"/>
    <property type="molecule type" value="Genomic_DNA"/>
</dbReference>
<name>A0A0L8IEC7_OCTBM</name>
<dbReference type="GO" id="GO:0006884">
    <property type="term" value="P:cell volume homeostasis"/>
    <property type="evidence" value="ECO:0007669"/>
    <property type="project" value="TreeGrafter"/>
</dbReference>
<dbReference type="PANTHER" id="PTHR11827">
    <property type="entry name" value="SOLUTE CARRIER FAMILY 12, CATION COTRANSPORTERS"/>
    <property type="match status" value="1"/>
</dbReference>
<evidence type="ECO:0000256" key="5">
    <source>
        <dbReference type="ARBA" id="ARBA00022553"/>
    </source>
</evidence>
<keyword evidence="2" id="KW-0813">Transport</keyword>
<keyword evidence="13" id="KW-0868">Chloride</keyword>
<feature type="transmembrane region" description="Helical" evidence="16">
    <location>
        <begin position="487"/>
        <end position="508"/>
    </location>
</feature>
<proteinExistence type="inferred from homology"/>
<evidence type="ECO:0000256" key="11">
    <source>
        <dbReference type="ARBA" id="ARBA00023136"/>
    </source>
</evidence>
<evidence type="ECO:0000256" key="16">
    <source>
        <dbReference type="SAM" id="Phobius"/>
    </source>
</evidence>
<evidence type="ECO:0008006" key="20">
    <source>
        <dbReference type="Google" id="ProtNLM"/>
    </source>
</evidence>
<feature type="transmembrane region" description="Helical" evidence="16">
    <location>
        <begin position="371"/>
        <end position="395"/>
    </location>
</feature>
<dbReference type="PRINTS" id="PR01081">
    <property type="entry name" value="KCLTRNSPORT"/>
</dbReference>
<feature type="transmembrane region" description="Helical" evidence="16">
    <location>
        <begin position="791"/>
        <end position="812"/>
    </location>
</feature>
<feature type="transmembrane region" description="Helical" evidence="16">
    <location>
        <begin position="462"/>
        <end position="481"/>
    </location>
</feature>
<evidence type="ECO:0000313" key="19">
    <source>
        <dbReference type="EMBL" id="KOF99764.1"/>
    </source>
</evidence>
<evidence type="ECO:0000256" key="3">
    <source>
        <dbReference type="ARBA" id="ARBA00022475"/>
    </source>
</evidence>
<feature type="transmembrane region" description="Helical" evidence="16">
    <location>
        <begin position="338"/>
        <end position="359"/>
    </location>
</feature>
<dbReference type="GO" id="GO:0055064">
    <property type="term" value="P:chloride ion homeostasis"/>
    <property type="evidence" value="ECO:0007669"/>
    <property type="project" value="TreeGrafter"/>
</dbReference>
<dbReference type="InterPro" id="IPR018491">
    <property type="entry name" value="SLC12_C"/>
</dbReference>
<keyword evidence="5" id="KW-0597">Phosphoprotein</keyword>
<accession>A0A0L8IEC7</accession>
<evidence type="ECO:0000259" key="17">
    <source>
        <dbReference type="Pfam" id="PF00324"/>
    </source>
</evidence>
<feature type="transmembrane region" description="Helical" evidence="16">
    <location>
        <begin position="423"/>
        <end position="450"/>
    </location>
</feature>
<dbReference type="GO" id="GO:1990573">
    <property type="term" value="P:potassium ion import across plasma membrane"/>
    <property type="evidence" value="ECO:0007669"/>
    <property type="project" value="TreeGrafter"/>
</dbReference>
<dbReference type="InterPro" id="IPR004841">
    <property type="entry name" value="AA-permease/SLC12A_dom"/>
</dbReference>
<dbReference type="GO" id="GO:0055075">
    <property type="term" value="P:potassium ion homeostasis"/>
    <property type="evidence" value="ECO:0007669"/>
    <property type="project" value="TreeGrafter"/>
</dbReference>
<protein>
    <recommendedName>
        <fullName evidence="20">Amino acid permease/ SLC12A domain-containing protein</fullName>
    </recommendedName>
</protein>
<evidence type="ECO:0000256" key="13">
    <source>
        <dbReference type="ARBA" id="ARBA00023214"/>
    </source>
</evidence>
<comment type="similarity">
    <text evidence="14">Belongs to the SLC12A transporter family. K/Cl co-transporter subfamily.</text>
</comment>
<comment type="subcellular location">
    <subcellularLocation>
        <location evidence="1">Cell membrane</location>
        <topology evidence="1">Multi-pass membrane protein</topology>
    </subcellularLocation>
</comment>
<dbReference type="InterPro" id="IPR004842">
    <property type="entry name" value="SLC12A_fam"/>
</dbReference>
<evidence type="ECO:0000256" key="12">
    <source>
        <dbReference type="ARBA" id="ARBA00023180"/>
    </source>
</evidence>
<feature type="transmembrane region" description="Helical" evidence="16">
    <location>
        <begin position="824"/>
        <end position="841"/>
    </location>
</feature>
<evidence type="ECO:0000256" key="8">
    <source>
        <dbReference type="ARBA" id="ARBA00022958"/>
    </source>
</evidence>
<gene>
    <name evidence="19" type="ORF">OCBIM_22011966mg</name>
</gene>
<organism evidence="19">
    <name type="scientific">Octopus bimaculoides</name>
    <name type="common">California two-spotted octopus</name>
    <dbReference type="NCBI Taxonomy" id="37653"/>
    <lineage>
        <taxon>Eukaryota</taxon>
        <taxon>Metazoa</taxon>
        <taxon>Spiralia</taxon>
        <taxon>Lophotrochozoa</taxon>
        <taxon>Mollusca</taxon>
        <taxon>Cephalopoda</taxon>
        <taxon>Coleoidea</taxon>
        <taxon>Octopodiformes</taxon>
        <taxon>Octopoda</taxon>
        <taxon>Incirrata</taxon>
        <taxon>Octopodidae</taxon>
        <taxon>Octopus</taxon>
    </lineage>
</organism>
<dbReference type="GO" id="GO:0045202">
    <property type="term" value="C:synapse"/>
    <property type="evidence" value="ECO:0007669"/>
    <property type="project" value="GOC"/>
</dbReference>
<evidence type="ECO:0000256" key="9">
    <source>
        <dbReference type="ARBA" id="ARBA00022989"/>
    </source>
</evidence>
<keyword evidence="7" id="KW-0769">Symport</keyword>
<dbReference type="STRING" id="37653.A0A0L8IEC7"/>
<keyword evidence="9 16" id="KW-1133">Transmembrane helix</keyword>
<feature type="transmembrane region" description="Helical" evidence="16">
    <location>
        <begin position="766"/>
        <end position="785"/>
    </location>
</feature>
<evidence type="ECO:0000256" key="1">
    <source>
        <dbReference type="ARBA" id="ARBA00004651"/>
    </source>
</evidence>
<dbReference type="InterPro" id="IPR000076">
    <property type="entry name" value="KCL_cotranspt"/>
</dbReference>
<evidence type="ECO:0000256" key="15">
    <source>
        <dbReference type="ARBA" id="ARBA00047825"/>
    </source>
</evidence>
<keyword evidence="12" id="KW-0325">Glycoprotein</keyword>
<evidence type="ECO:0000256" key="6">
    <source>
        <dbReference type="ARBA" id="ARBA00022692"/>
    </source>
</evidence>
<dbReference type="OrthoDB" id="2020542at2759"/>
<reference evidence="19" key="1">
    <citation type="submission" date="2015-07" db="EMBL/GenBank/DDBJ databases">
        <title>MeaNS - Measles Nucleotide Surveillance Program.</title>
        <authorList>
            <person name="Tran T."/>
            <person name="Druce J."/>
        </authorList>
    </citation>
    <scope>NUCLEOTIDE SEQUENCE</scope>
    <source>
        <strain evidence="19">UCB-OBI-ISO-001</strain>
        <tissue evidence="19">Gonad</tissue>
    </source>
</reference>
<dbReference type="PANTHER" id="PTHR11827:SF73">
    <property type="entry name" value="KAZACHOC, ISOFORM G"/>
    <property type="match status" value="1"/>
</dbReference>
<evidence type="ECO:0000256" key="2">
    <source>
        <dbReference type="ARBA" id="ARBA00022448"/>
    </source>
</evidence>
<keyword evidence="4" id="KW-0633">Potassium transport</keyword>
<keyword evidence="3" id="KW-1003">Cell membrane</keyword>
<feature type="domain" description="SLC12A transporter C-terminal" evidence="18">
    <location>
        <begin position="920"/>
        <end position="1105"/>
    </location>
</feature>
<dbReference type="GO" id="GO:0015379">
    <property type="term" value="F:potassium:chloride symporter activity"/>
    <property type="evidence" value="ECO:0007669"/>
    <property type="project" value="InterPro"/>
</dbReference>
<feature type="domain" description="Amino acid permease/ SLC12A" evidence="17">
    <location>
        <begin position="615"/>
        <end position="906"/>
    </location>
</feature>
<keyword evidence="10" id="KW-0406">Ion transport</keyword>
<dbReference type="GO" id="GO:0005886">
    <property type="term" value="C:plasma membrane"/>
    <property type="evidence" value="ECO:0007669"/>
    <property type="project" value="UniProtKB-SubCell"/>
</dbReference>
<feature type="domain" description="Amino acid permease/ SLC12A" evidence="17">
    <location>
        <begin position="344"/>
        <end position="510"/>
    </location>
</feature>
<evidence type="ECO:0000256" key="7">
    <source>
        <dbReference type="ARBA" id="ARBA00022847"/>
    </source>
</evidence>
<keyword evidence="8" id="KW-0630">Potassium</keyword>